<feature type="region of interest" description="Disordered" evidence="6">
    <location>
        <begin position="32"/>
        <end position="52"/>
    </location>
</feature>
<keyword evidence="4" id="KW-0833">Ubl conjugation pathway</keyword>
<evidence type="ECO:0000256" key="4">
    <source>
        <dbReference type="ARBA" id="ARBA00022786"/>
    </source>
</evidence>
<dbReference type="PANTHER" id="PTHR22770:SF47">
    <property type="entry name" value="E3 UBIQUITIN-PROTEIN LIGASE RNF216"/>
    <property type="match status" value="1"/>
</dbReference>
<evidence type="ECO:0000313" key="7">
    <source>
        <dbReference type="EMBL" id="JAT32198.1"/>
    </source>
</evidence>
<dbReference type="Gene3D" id="1.20.120.1750">
    <property type="match status" value="1"/>
</dbReference>
<evidence type="ECO:0000256" key="2">
    <source>
        <dbReference type="ARBA" id="ARBA00022723"/>
    </source>
</evidence>
<comment type="pathway">
    <text evidence="1">Protein modification; protein ubiquitination.</text>
</comment>
<name>A0A1B6M8G0_9HEMI</name>
<protein>
    <recommendedName>
        <fullName evidence="8">IBR domain-containing protein</fullName>
    </recommendedName>
</protein>
<gene>
    <name evidence="7" type="ORF">g.52476</name>
</gene>
<reference evidence="7" key="1">
    <citation type="submission" date="2015-11" db="EMBL/GenBank/DDBJ databases">
        <title>De novo transcriptome assembly of four potential Pierce s Disease insect vectors from Arizona vineyards.</title>
        <authorList>
            <person name="Tassone E.E."/>
        </authorList>
    </citation>
    <scope>NUCLEOTIDE SEQUENCE</scope>
</reference>
<dbReference type="Pfam" id="PF26200">
    <property type="entry name" value="Rcat_RNF216"/>
    <property type="match status" value="1"/>
</dbReference>
<organism evidence="7">
    <name type="scientific">Graphocephala atropunctata</name>
    <dbReference type="NCBI Taxonomy" id="36148"/>
    <lineage>
        <taxon>Eukaryota</taxon>
        <taxon>Metazoa</taxon>
        <taxon>Ecdysozoa</taxon>
        <taxon>Arthropoda</taxon>
        <taxon>Hexapoda</taxon>
        <taxon>Insecta</taxon>
        <taxon>Pterygota</taxon>
        <taxon>Neoptera</taxon>
        <taxon>Paraneoptera</taxon>
        <taxon>Hemiptera</taxon>
        <taxon>Auchenorrhyncha</taxon>
        <taxon>Membracoidea</taxon>
        <taxon>Cicadellidae</taxon>
        <taxon>Cicadellinae</taxon>
        <taxon>Cicadellini</taxon>
        <taxon>Graphocephala</taxon>
    </lineage>
</organism>
<evidence type="ECO:0000256" key="3">
    <source>
        <dbReference type="ARBA" id="ARBA00022771"/>
    </source>
</evidence>
<feature type="non-terminal residue" evidence="7">
    <location>
        <position position="1"/>
    </location>
</feature>
<sequence>SNTAVLKNLNMTLEMPPVQNLSLSFDGSEEENNVEINHDRRKSLKKPSFRGSGRVEKRTLKRKWDRLALSKNEQMEKMARLMIEETMSYALIRKCWLCRKRFVKEGGCNAMLCICGGTTCYHCGGAMSPSLAASHLRCPALTTAQETELAVQEAAERAKRKLLRSHSDLTFKYDPSALR</sequence>
<evidence type="ECO:0000256" key="1">
    <source>
        <dbReference type="ARBA" id="ARBA00004906"/>
    </source>
</evidence>
<keyword evidence="5" id="KW-0862">Zinc</keyword>
<evidence type="ECO:0000256" key="6">
    <source>
        <dbReference type="SAM" id="MobiDB-lite"/>
    </source>
</evidence>
<keyword evidence="2" id="KW-0479">Metal-binding</keyword>
<evidence type="ECO:0008006" key="8">
    <source>
        <dbReference type="Google" id="ProtNLM"/>
    </source>
</evidence>
<keyword evidence="3" id="KW-0863">Zinc-finger</keyword>
<dbReference type="AlphaFoldDB" id="A0A1B6M8G0"/>
<dbReference type="PANTHER" id="PTHR22770">
    <property type="entry name" value="UBIQUITIN CONJUGATING ENZYME 7 INTERACTING PROTEIN-RELATED"/>
    <property type="match status" value="1"/>
</dbReference>
<dbReference type="SUPFAM" id="SSF57850">
    <property type="entry name" value="RING/U-box"/>
    <property type="match status" value="1"/>
</dbReference>
<proteinExistence type="predicted"/>
<evidence type="ECO:0000256" key="5">
    <source>
        <dbReference type="ARBA" id="ARBA00022833"/>
    </source>
</evidence>
<dbReference type="GO" id="GO:0008270">
    <property type="term" value="F:zinc ion binding"/>
    <property type="evidence" value="ECO:0007669"/>
    <property type="project" value="UniProtKB-KW"/>
</dbReference>
<accession>A0A1B6M8G0</accession>
<dbReference type="InterPro" id="IPR051628">
    <property type="entry name" value="LUBAC_E3_Ligases"/>
</dbReference>
<feature type="compositionally biased region" description="Basic residues" evidence="6">
    <location>
        <begin position="39"/>
        <end position="48"/>
    </location>
</feature>
<dbReference type="EMBL" id="GEBQ01007779">
    <property type="protein sequence ID" value="JAT32198.1"/>
    <property type="molecule type" value="Transcribed_RNA"/>
</dbReference>